<dbReference type="PANTHER" id="PTHR44169:SF6">
    <property type="entry name" value="NADPH-DEPENDENT 1-ACYLDIHYDROXYACETONE PHOSPHATE REDUCTASE"/>
    <property type="match status" value="1"/>
</dbReference>
<protein>
    <submittedName>
        <fullName evidence="4">NAD(P)-dependent dehydrogenase (Short-subunit alcohol dehydrogenase family)</fullName>
    </submittedName>
</protein>
<dbReference type="NCBIfam" id="NF004649">
    <property type="entry name" value="PRK05993.1"/>
    <property type="match status" value="1"/>
</dbReference>
<dbReference type="InterPro" id="IPR002347">
    <property type="entry name" value="SDR_fam"/>
</dbReference>
<sequence length="278" mass="30372">MADNRPSIIVTGCSSGIGAWCARALLKDGWRVFATVRREEDLGSLRSEGIEAFIMDYTRGDTISSLVEDVFARTGGRLDALFNNGAYGQAGAVEDLPTEALRLQLETNVIGWHDLTRRVIPAMRAQGHGRIVQCSSILGIVPYKWRGAYNASKFALEGLSLTMLMELDGSGVHISLIEPGPITSRFTANALTQIERFIDLKGSVHAVEYERQLKRLKGESKPAKGKLEPDAVYSVLKHALTAKAPKPHYIVTTPAKQGALLKKLLPAGLFYRIIGRLG</sequence>
<evidence type="ECO:0000313" key="5">
    <source>
        <dbReference type="Proteomes" id="UP001230207"/>
    </source>
</evidence>
<dbReference type="PRINTS" id="PR00081">
    <property type="entry name" value="GDHRDH"/>
</dbReference>
<dbReference type="EMBL" id="JAUSVF010000001">
    <property type="protein sequence ID" value="MDQ0321611.1"/>
    <property type="molecule type" value="Genomic_DNA"/>
</dbReference>
<reference evidence="4 5" key="1">
    <citation type="submission" date="2023-07" db="EMBL/GenBank/DDBJ databases">
        <title>Genomic Encyclopedia of Type Strains, Phase IV (KMG-IV): sequencing the most valuable type-strain genomes for metagenomic binning, comparative biology and taxonomic classification.</title>
        <authorList>
            <person name="Goeker M."/>
        </authorList>
    </citation>
    <scope>NUCLEOTIDE SEQUENCE [LARGE SCALE GENOMIC DNA]</scope>
    <source>
        <strain evidence="4 5">DSM 1112</strain>
    </source>
</reference>
<proteinExistence type="inferred from homology"/>
<comment type="similarity">
    <text evidence="1 3">Belongs to the short-chain dehydrogenases/reductases (SDR) family.</text>
</comment>
<dbReference type="InterPro" id="IPR036291">
    <property type="entry name" value="NAD(P)-bd_dom_sf"/>
</dbReference>
<organism evidence="4 5">
    <name type="scientific">Pararhizobium capsulatum DSM 1112</name>
    <dbReference type="NCBI Taxonomy" id="1121113"/>
    <lineage>
        <taxon>Bacteria</taxon>
        <taxon>Pseudomonadati</taxon>
        <taxon>Pseudomonadota</taxon>
        <taxon>Alphaproteobacteria</taxon>
        <taxon>Hyphomicrobiales</taxon>
        <taxon>Rhizobiaceae</taxon>
        <taxon>Rhizobium/Agrobacterium group</taxon>
        <taxon>Pararhizobium</taxon>
    </lineage>
</organism>
<gene>
    <name evidence="4" type="ORF">QO002_003749</name>
</gene>
<comment type="caution">
    <text evidence="4">The sequence shown here is derived from an EMBL/GenBank/DDBJ whole genome shotgun (WGS) entry which is preliminary data.</text>
</comment>
<evidence type="ECO:0000256" key="3">
    <source>
        <dbReference type="RuleBase" id="RU000363"/>
    </source>
</evidence>
<evidence type="ECO:0000313" key="4">
    <source>
        <dbReference type="EMBL" id="MDQ0321611.1"/>
    </source>
</evidence>
<dbReference type="Pfam" id="PF00106">
    <property type="entry name" value="adh_short"/>
    <property type="match status" value="1"/>
</dbReference>
<keyword evidence="5" id="KW-1185">Reference proteome</keyword>
<accession>A0ABU0BTL7</accession>
<dbReference type="Gene3D" id="3.40.50.720">
    <property type="entry name" value="NAD(P)-binding Rossmann-like Domain"/>
    <property type="match status" value="1"/>
</dbReference>
<dbReference type="PRINTS" id="PR00080">
    <property type="entry name" value="SDRFAMILY"/>
</dbReference>
<dbReference type="Proteomes" id="UP001230207">
    <property type="component" value="Unassembled WGS sequence"/>
</dbReference>
<dbReference type="CDD" id="cd05374">
    <property type="entry name" value="17beta-HSD-like_SDR_c"/>
    <property type="match status" value="1"/>
</dbReference>
<dbReference type="RefSeq" id="WP_307232354.1">
    <property type="nucleotide sequence ID" value="NZ_JAUSVF010000001.1"/>
</dbReference>
<keyword evidence="2" id="KW-0560">Oxidoreductase</keyword>
<evidence type="ECO:0000256" key="1">
    <source>
        <dbReference type="ARBA" id="ARBA00006484"/>
    </source>
</evidence>
<evidence type="ECO:0000256" key="2">
    <source>
        <dbReference type="ARBA" id="ARBA00023002"/>
    </source>
</evidence>
<name>A0ABU0BTL7_9HYPH</name>
<dbReference type="PANTHER" id="PTHR44169">
    <property type="entry name" value="NADPH-DEPENDENT 1-ACYLDIHYDROXYACETONE PHOSPHATE REDUCTASE"/>
    <property type="match status" value="1"/>
</dbReference>
<dbReference type="SUPFAM" id="SSF51735">
    <property type="entry name" value="NAD(P)-binding Rossmann-fold domains"/>
    <property type="match status" value="1"/>
</dbReference>